<dbReference type="EMBL" id="FWXY01000006">
    <property type="protein sequence ID" value="SMC65492.1"/>
    <property type="molecule type" value="Genomic_DNA"/>
</dbReference>
<dbReference type="PROSITE" id="PS51704">
    <property type="entry name" value="GP_PDE"/>
    <property type="match status" value="1"/>
</dbReference>
<accession>A0A1W2AYE8</accession>
<sequence>MLIIGHRGSAGTSPENTLKSFEEAVLSGADALELDVQVCKTGEPVVIHDMRVDRTTNGHGLVSGMSLSQLRFLDAGDKEKIPTLGEVLDLVDNRIDIHIELKSAGTGEKTAELLNRYVQKGKYTFDDFVISSFNHHELLNFRKFNKQCRLAALMAHTPLDYADVIPADKLDLWALNLKIDNTTSEFVRSAHEKGYKFLVFTVNELEDGRYLKDMGVDGVFTNFPARFVKSL</sequence>
<dbReference type="InterPro" id="IPR017946">
    <property type="entry name" value="PLC-like_Pdiesterase_TIM-brl"/>
</dbReference>
<dbReference type="RefSeq" id="WP_084068103.1">
    <property type="nucleotide sequence ID" value="NZ_FWXY01000006.1"/>
</dbReference>
<dbReference type="GO" id="GO:0006629">
    <property type="term" value="P:lipid metabolic process"/>
    <property type="evidence" value="ECO:0007669"/>
    <property type="project" value="InterPro"/>
</dbReference>
<reference evidence="2 3" key="1">
    <citation type="submission" date="2017-04" db="EMBL/GenBank/DDBJ databases">
        <authorList>
            <person name="Afonso C.L."/>
            <person name="Miller P.J."/>
            <person name="Scott M.A."/>
            <person name="Spackman E."/>
            <person name="Goraichik I."/>
            <person name="Dimitrov K.M."/>
            <person name="Suarez D.L."/>
            <person name="Swayne D.E."/>
        </authorList>
    </citation>
    <scope>NUCLEOTIDE SEQUENCE [LARGE SCALE GENOMIC DNA]</scope>
    <source>
        <strain evidence="2 3">DSM 3385</strain>
    </source>
</reference>
<keyword evidence="3" id="KW-1185">Reference proteome</keyword>
<dbReference type="SUPFAM" id="SSF51695">
    <property type="entry name" value="PLC-like phosphodiesterases"/>
    <property type="match status" value="1"/>
</dbReference>
<dbReference type="AlphaFoldDB" id="A0A1W2AYE8"/>
<evidence type="ECO:0000313" key="2">
    <source>
        <dbReference type="EMBL" id="SMC65492.1"/>
    </source>
</evidence>
<dbReference type="GO" id="GO:0008081">
    <property type="term" value="F:phosphoric diester hydrolase activity"/>
    <property type="evidence" value="ECO:0007669"/>
    <property type="project" value="InterPro"/>
</dbReference>
<dbReference type="Proteomes" id="UP000192418">
    <property type="component" value="Unassembled WGS sequence"/>
</dbReference>
<dbReference type="InterPro" id="IPR030395">
    <property type="entry name" value="GP_PDE_dom"/>
</dbReference>
<proteinExistence type="predicted"/>
<evidence type="ECO:0000259" key="1">
    <source>
        <dbReference type="PROSITE" id="PS51704"/>
    </source>
</evidence>
<evidence type="ECO:0000313" key="3">
    <source>
        <dbReference type="Proteomes" id="UP000192418"/>
    </source>
</evidence>
<organism evidence="2 3">
    <name type="scientific">Desulfocicer vacuolatum DSM 3385</name>
    <dbReference type="NCBI Taxonomy" id="1121400"/>
    <lineage>
        <taxon>Bacteria</taxon>
        <taxon>Pseudomonadati</taxon>
        <taxon>Thermodesulfobacteriota</taxon>
        <taxon>Desulfobacteria</taxon>
        <taxon>Desulfobacterales</taxon>
        <taxon>Desulfobacteraceae</taxon>
        <taxon>Desulfocicer</taxon>
    </lineage>
</organism>
<dbReference type="PANTHER" id="PTHR46211:SF14">
    <property type="entry name" value="GLYCEROPHOSPHODIESTER PHOSPHODIESTERASE"/>
    <property type="match status" value="1"/>
</dbReference>
<dbReference type="Gene3D" id="3.20.20.190">
    <property type="entry name" value="Phosphatidylinositol (PI) phosphodiesterase"/>
    <property type="match status" value="1"/>
</dbReference>
<gene>
    <name evidence="2" type="ORF">SAMN02746065_106138</name>
</gene>
<dbReference type="STRING" id="1121400.SAMN02746065_106138"/>
<dbReference type="Pfam" id="PF03009">
    <property type="entry name" value="GDPD"/>
    <property type="match status" value="1"/>
</dbReference>
<dbReference type="PANTHER" id="PTHR46211">
    <property type="entry name" value="GLYCEROPHOSPHORYL DIESTER PHOSPHODIESTERASE"/>
    <property type="match status" value="1"/>
</dbReference>
<name>A0A1W2AYE8_9BACT</name>
<protein>
    <submittedName>
        <fullName evidence="2">Glycerophosphoryl diester phosphodiesterase</fullName>
    </submittedName>
</protein>
<feature type="domain" description="GP-PDE" evidence="1">
    <location>
        <begin position="1"/>
        <end position="231"/>
    </location>
</feature>
<dbReference type="OrthoDB" id="9795622at2"/>